<evidence type="ECO:0000256" key="18">
    <source>
        <dbReference type="ARBA" id="ARBA00072833"/>
    </source>
</evidence>
<dbReference type="InterPro" id="IPR001611">
    <property type="entry name" value="Leu-rich_rpt"/>
</dbReference>
<keyword evidence="9" id="KW-0391">Immunity</keyword>
<dbReference type="SMART" id="SM00255">
    <property type="entry name" value="TIR"/>
    <property type="match status" value="1"/>
</dbReference>
<reference evidence="22 23" key="1">
    <citation type="submission" date="2020-02" db="EMBL/GenBank/DDBJ databases">
        <title>Bird 10,000 Genomes (B10K) Project - Family phase.</title>
        <authorList>
            <person name="Zhang G."/>
        </authorList>
    </citation>
    <scope>NUCLEOTIDE SEQUENCE [LARGE SCALE GENOMIC DNA]</scope>
    <source>
        <strain evidence="22">B10K-IZ-033-81</strain>
        <tissue evidence="22">Muscle</tissue>
    </source>
</reference>
<feature type="signal peptide" evidence="20">
    <location>
        <begin position="1"/>
        <end position="21"/>
    </location>
</feature>
<evidence type="ECO:0000256" key="1">
    <source>
        <dbReference type="ARBA" id="ARBA00004479"/>
    </source>
</evidence>
<dbReference type="FunFam" id="3.80.10.10:FF:000365">
    <property type="entry name" value="Toll-like receptor 5"/>
    <property type="match status" value="1"/>
</dbReference>
<keyword evidence="4" id="KW-0399">Innate immunity</keyword>
<dbReference type="Gene3D" id="3.40.50.10140">
    <property type="entry name" value="Toll/interleukin-1 receptor homology (TIR) domain"/>
    <property type="match status" value="1"/>
</dbReference>
<keyword evidence="8" id="KW-0677">Repeat</keyword>
<protein>
    <recommendedName>
        <fullName evidence="18">Toll-like receptor 5</fullName>
    </recommendedName>
</protein>
<evidence type="ECO:0000256" key="9">
    <source>
        <dbReference type="ARBA" id="ARBA00022859"/>
    </source>
</evidence>
<evidence type="ECO:0000256" key="13">
    <source>
        <dbReference type="ARBA" id="ARBA00023170"/>
    </source>
</evidence>
<evidence type="ECO:0000256" key="10">
    <source>
        <dbReference type="ARBA" id="ARBA00022989"/>
    </source>
</evidence>
<feature type="non-terminal residue" evidence="22">
    <location>
        <position position="1"/>
    </location>
</feature>
<dbReference type="InterPro" id="IPR000157">
    <property type="entry name" value="TIR_dom"/>
</dbReference>
<evidence type="ECO:0000256" key="3">
    <source>
        <dbReference type="ARBA" id="ARBA00022553"/>
    </source>
</evidence>
<organism evidence="22 23">
    <name type="scientific">Pomatorhinus ruficollis</name>
    <name type="common">streak-breasted scimitar babbler</name>
    <dbReference type="NCBI Taxonomy" id="932028"/>
    <lineage>
        <taxon>Eukaryota</taxon>
        <taxon>Metazoa</taxon>
        <taxon>Chordata</taxon>
        <taxon>Craniata</taxon>
        <taxon>Vertebrata</taxon>
        <taxon>Euteleostomi</taxon>
        <taxon>Archelosauria</taxon>
        <taxon>Archosauria</taxon>
        <taxon>Dinosauria</taxon>
        <taxon>Saurischia</taxon>
        <taxon>Theropoda</taxon>
        <taxon>Coelurosauria</taxon>
        <taxon>Aves</taxon>
        <taxon>Neognathae</taxon>
        <taxon>Neoaves</taxon>
        <taxon>Telluraves</taxon>
        <taxon>Australaves</taxon>
        <taxon>Passeriformes</taxon>
        <taxon>Sylvioidea</taxon>
        <taxon>Timaliidae</taxon>
        <taxon>Pomatorhinus</taxon>
    </lineage>
</organism>
<dbReference type="PROSITE" id="PS51450">
    <property type="entry name" value="LRR"/>
    <property type="match status" value="5"/>
</dbReference>
<evidence type="ECO:0000256" key="16">
    <source>
        <dbReference type="ARBA" id="ARBA00057507"/>
    </source>
</evidence>
<evidence type="ECO:0000256" key="20">
    <source>
        <dbReference type="SAM" id="SignalP"/>
    </source>
</evidence>
<keyword evidence="5" id="KW-0433">Leucine-rich repeat</keyword>
<dbReference type="Pfam" id="PF13855">
    <property type="entry name" value="LRR_8"/>
    <property type="match status" value="4"/>
</dbReference>
<dbReference type="SMART" id="SM00365">
    <property type="entry name" value="LRR_SD22"/>
    <property type="match status" value="5"/>
</dbReference>
<comment type="subcellular location">
    <subcellularLocation>
        <location evidence="1">Membrane</location>
        <topology evidence="1">Single-pass type I membrane protein</topology>
    </subcellularLocation>
</comment>
<dbReference type="SMART" id="SM00369">
    <property type="entry name" value="LRR_TYP"/>
    <property type="match status" value="10"/>
</dbReference>
<evidence type="ECO:0000256" key="7">
    <source>
        <dbReference type="ARBA" id="ARBA00022729"/>
    </source>
</evidence>
<dbReference type="GO" id="GO:0005886">
    <property type="term" value="C:plasma membrane"/>
    <property type="evidence" value="ECO:0007669"/>
    <property type="project" value="TreeGrafter"/>
</dbReference>
<evidence type="ECO:0000256" key="2">
    <source>
        <dbReference type="ARBA" id="ARBA00009634"/>
    </source>
</evidence>
<accession>A0A7L4IWU4</accession>
<evidence type="ECO:0000259" key="21">
    <source>
        <dbReference type="PROSITE" id="PS50104"/>
    </source>
</evidence>
<dbReference type="PIRSF" id="PIRSF037595">
    <property type="entry name" value="Toll-like_receptor"/>
    <property type="match status" value="1"/>
</dbReference>
<dbReference type="InterPro" id="IPR000483">
    <property type="entry name" value="Cys-rich_flank_reg_C"/>
</dbReference>
<dbReference type="PANTHER" id="PTHR24365">
    <property type="entry name" value="TOLL-LIKE RECEPTOR"/>
    <property type="match status" value="1"/>
</dbReference>
<evidence type="ECO:0000256" key="14">
    <source>
        <dbReference type="ARBA" id="ARBA00023180"/>
    </source>
</evidence>
<dbReference type="Proteomes" id="UP000572837">
    <property type="component" value="Unassembled WGS sequence"/>
</dbReference>
<evidence type="ECO:0000256" key="12">
    <source>
        <dbReference type="ARBA" id="ARBA00023157"/>
    </source>
</evidence>
<feature type="chain" id="PRO_5029462534" description="Toll-like receptor 5" evidence="20">
    <location>
        <begin position="22"/>
        <end position="861"/>
    </location>
</feature>
<evidence type="ECO:0000313" key="23">
    <source>
        <dbReference type="Proteomes" id="UP000572837"/>
    </source>
</evidence>
<dbReference type="InterPro" id="IPR032675">
    <property type="entry name" value="LRR_dom_sf"/>
</dbReference>
<feature type="non-terminal residue" evidence="22">
    <location>
        <position position="861"/>
    </location>
</feature>
<keyword evidence="3" id="KW-0597">Phosphoprotein</keyword>
<dbReference type="PANTHER" id="PTHR24365:SF525">
    <property type="entry name" value="TOLL-LIKE RECEPTOR 5"/>
    <property type="match status" value="1"/>
</dbReference>
<dbReference type="InterPro" id="IPR017241">
    <property type="entry name" value="Toll-like_receptor"/>
</dbReference>
<comment type="subunit">
    <text evidence="17">Homodimer. Interacts with MYD88 (via TIR domain). Interacts with TICAM1 (via TIR domain). Interacts with UNC93B1; this interaction is essential for proper TLR5 localization to the plasma membrane.</text>
</comment>
<comment type="similarity">
    <text evidence="2">Belongs to the Toll-like receptor family.</text>
</comment>
<evidence type="ECO:0000256" key="15">
    <source>
        <dbReference type="ARBA" id="ARBA00023198"/>
    </source>
</evidence>
<keyword evidence="13" id="KW-0675">Receptor</keyword>
<dbReference type="FunFam" id="3.80.10.10:FF:000306">
    <property type="entry name" value="Toll-like receptor 5"/>
    <property type="match status" value="1"/>
</dbReference>
<evidence type="ECO:0000256" key="17">
    <source>
        <dbReference type="ARBA" id="ARBA00062299"/>
    </source>
</evidence>
<keyword evidence="12" id="KW-1015">Disulfide bond</keyword>
<dbReference type="FunFam" id="3.40.50.10140:FF:000001">
    <property type="entry name" value="Toll-like receptor 2"/>
    <property type="match status" value="1"/>
</dbReference>
<feature type="domain" description="TIR" evidence="21">
    <location>
        <begin position="693"/>
        <end position="838"/>
    </location>
</feature>
<dbReference type="PRINTS" id="PR00019">
    <property type="entry name" value="LEURICHRPT"/>
</dbReference>
<dbReference type="FunFam" id="3.80.10.10:FF:000592">
    <property type="entry name" value="Toll-like receptor 5"/>
    <property type="match status" value="1"/>
</dbReference>
<name>A0A7L4IWU4_9PASS</name>
<dbReference type="SUPFAM" id="SSF52200">
    <property type="entry name" value="Toll/Interleukin receptor TIR domain"/>
    <property type="match status" value="1"/>
</dbReference>
<keyword evidence="10 19" id="KW-1133">Transmembrane helix</keyword>
<dbReference type="GO" id="GO:0004888">
    <property type="term" value="F:transmembrane signaling receptor activity"/>
    <property type="evidence" value="ECO:0007669"/>
    <property type="project" value="InterPro"/>
</dbReference>
<keyword evidence="7 20" id="KW-0732">Signal</keyword>
<evidence type="ECO:0000313" key="22">
    <source>
        <dbReference type="EMBL" id="NXY32462.1"/>
    </source>
</evidence>
<dbReference type="GO" id="GO:0045087">
    <property type="term" value="P:innate immune response"/>
    <property type="evidence" value="ECO:0007669"/>
    <property type="project" value="UniProtKB-KW"/>
</dbReference>
<keyword evidence="14" id="KW-0325">Glycoprotein</keyword>
<keyword evidence="6 19" id="KW-0812">Transmembrane</keyword>
<dbReference type="AlphaFoldDB" id="A0A7L4IWU4"/>
<keyword evidence="15" id="KW-0395">Inflammatory response</keyword>
<dbReference type="GO" id="GO:0006954">
    <property type="term" value="P:inflammatory response"/>
    <property type="evidence" value="ECO:0007669"/>
    <property type="project" value="UniProtKB-KW"/>
</dbReference>
<keyword evidence="23" id="KW-1185">Reference proteome</keyword>
<comment type="caution">
    <text evidence="22">The sequence shown here is derived from an EMBL/GenBank/DDBJ whole genome shotgun (WGS) entry which is preliminary data.</text>
</comment>
<evidence type="ECO:0000256" key="8">
    <source>
        <dbReference type="ARBA" id="ARBA00022737"/>
    </source>
</evidence>
<proteinExistence type="inferred from homology"/>
<dbReference type="SUPFAM" id="SSF52058">
    <property type="entry name" value="L domain-like"/>
    <property type="match status" value="2"/>
</dbReference>
<evidence type="ECO:0000256" key="19">
    <source>
        <dbReference type="SAM" id="Phobius"/>
    </source>
</evidence>
<dbReference type="EMBL" id="VZSW01000249">
    <property type="protein sequence ID" value="NXY32462.1"/>
    <property type="molecule type" value="Genomic_DNA"/>
</dbReference>
<gene>
    <name evidence="22" type="primary">Tlr5</name>
    <name evidence="22" type="ORF">PORRUF_R07364</name>
</gene>
<evidence type="ECO:0000256" key="4">
    <source>
        <dbReference type="ARBA" id="ARBA00022588"/>
    </source>
</evidence>
<feature type="transmembrane region" description="Helical" evidence="19">
    <location>
        <begin position="642"/>
        <end position="662"/>
    </location>
</feature>
<dbReference type="PROSITE" id="PS50104">
    <property type="entry name" value="TIR"/>
    <property type="match status" value="1"/>
</dbReference>
<dbReference type="InterPro" id="IPR003591">
    <property type="entry name" value="Leu-rich_rpt_typical-subtyp"/>
</dbReference>
<evidence type="ECO:0000256" key="5">
    <source>
        <dbReference type="ARBA" id="ARBA00022614"/>
    </source>
</evidence>
<evidence type="ECO:0000256" key="6">
    <source>
        <dbReference type="ARBA" id="ARBA00022692"/>
    </source>
</evidence>
<dbReference type="SMART" id="SM00082">
    <property type="entry name" value="LRRCT"/>
    <property type="match status" value="1"/>
</dbReference>
<comment type="function">
    <text evidence="16">Pattern recognition receptor (PRR) located on the cell surface that participates in the activation of innate immunity and inflammatory response. Recognizes small molecular motifs named pathogen-associated molecular pattern (PAMPs) expressed by pathogens and microbe-associated molecular patterns (MAMPs) usually expressed by resident microbiota. Upon ligand binding such as bacterial flagellins, recruits intracellular adapter proteins MYD88 and TRIF leading to NF-kappa-B activation, cytokine secretion and induction of the inflammatory response. Plays thereby an important role in the relationship between the intestinal epithelium and enteric microbes and contributes to the gut microbiota composition throughout life.</text>
</comment>
<evidence type="ECO:0000256" key="11">
    <source>
        <dbReference type="ARBA" id="ARBA00023136"/>
    </source>
</evidence>
<sequence>MMLCHQLLLVFGLSLATGVCASRSCYSEAQVSVFFFCNLTDVPPVPKDTVKLFLTFNYIRQVTVTSFPLLEHLLLLEIGTQFVGLVTIGKGAFRNLPNLRVLDLGDNKILQLDLDAFEGLPSLTILRLFHNSLGDSILEERYFQDLRSLEELDLSGNKITKLHPHPLFYNLTALKSVNLESNRISNFCQTNLTSFQGKHFLFFNLGSNHLYETEDVAWAKCSNPFKNITFSSLDLSNNGWSTERVQYFCTATKGTQINSLIFSPHIMGSGFGYDNLKNPNYSTFAGLGRSNLKIFDISQGFIFSLNSLIFQSLGNLESLNLFKNKINQIQRKAFFGLGNLKTLNLSNNLLGELYDYTFEGLHSVTCIDLQQNHIGMIGDKSFRQLVNLKTIDLRDNAIKRLPSFPHLTSAFLGDNKLLSVADRAITATYLQLERNWLADLGDLYILFQIPDLQYIFLKQNRLSYCVKSANAIENNQLVYMDLGENMLQLVWERDLCLDVFGALPKLQVLHLNNNYLSALPQEIFRGLTSLKRLNLASNLLSYLSPGLFPQSLANLNLSGNQLLSPEPEIFMTLSILDITHNNYVCDCALKSLLVWLNETSVTLAGSPSDRYCVYPPAFEGVPLSHLTYDGCDEDELQQTLRFSLFIIFSVIVLMLLVAVIIFTRCRGICFVWYKTITKRLIDNQPRVADKSEYKYDAYLCYSKNDFEWVQNSLLKHLDSQYFDKNRFTLCFEERDFLPGEEHIDNIRDAIWNSRKTICIVTRQFLKDGWCLEAFNFSQSRYFCDLKDILIMVVVGSLPQYQLKKHKPIRNFLQRSQCLRWPEDYQDVDWFLDNLSCQILKEKKVQRKTSGIELQRVATLSH</sequence>
<dbReference type="GO" id="GO:0002224">
    <property type="term" value="P:toll-like receptor signaling pathway"/>
    <property type="evidence" value="ECO:0007669"/>
    <property type="project" value="InterPro"/>
</dbReference>
<keyword evidence="11 19" id="KW-0472">Membrane</keyword>
<dbReference type="InterPro" id="IPR035897">
    <property type="entry name" value="Toll_tir_struct_dom_sf"/>
</dbReference>
<dbReference type="Pfam" id="PF01582">
    <property type="entry name" value="TIR"/>
    <property type="match status" value="1"/>
</dbReference>
<dbReference type="Gene3D" id="3.80.10.10">
    <property type="entry name" value="Ribonuclease Inhibitor"/>
    <property type="match status" value="3"/>
</dbReference>